<dbReference type="PANTHER" id="PTHR12932:SF9">
    <property type="entry name" value="TUBULIN POLYMERIZATION-PROMOTING PROTEIN HOMOLOG"/>
    <property type="match status" value="1"/>
</dbReference>
<organism evidence="3 4">
    <name type="scientific">Tetradesmus obliquus</name>
    <name type="common">Green alga</name>
    <name type="synonym">Acutodesmus obliquus</name>
    <dbReference type="NCBI Taxonomy" id="3088"/>
    <lineage>
        <taxon>Eukaryota</taxon>
        <taxon>Viridiplantae</taxon>
        <taxon>Chlorophyta</taxon>
        <taxon>core chlorophytes</taxon>
        <taxon>Chlorophyceae</taxon>
        <taxon>CS clade</taxon>
        <taxon>Sphaeropleales</taxon>
        <taxon>Scenedesmaceae</taxon>
        <taxon>Tetradesmus</taxon>
    </lineage>
</organism>
<sequence length="187" mass="19948">MLDSLPDQIALMAHMDAQTEAELKAVYYAFASFGSSQKCVELEGKNFIKLAKDTKLLGKALTTTDIDLIFAKVKAKGARKITWPEFVKGLDHIAAKKGCAVDEVVATIIKSGGPQDNGTKAEACRFHDDKSQYTGVYARGGPTNVDMDPKNLAGLCDRSSADVRGVKTGDPAAARRSTGDAKIPAAR</sequence>
<proteinExistence type="inferred from homology"/>
<evidence type="ECO:0000313" key="3">
    <source>
        <dbReference type="EMBL" id="WIA21077.1"/>
    </source>
</evidence>
<protein>
    <recommendedName>
        <fullName evidence="5">EF-hand domain-containing protein</fullName>
    </recommendedName>
</protein>
<evidence type="ECO:0000256" key="2">
    <source>
        <dbReference type="SAM" id="MobiDB-lite"/>
    </source>
</evidence>
<dbReference type="PANTHER" id="PTHR12932">
    <property type="entry name" value="P25 ALPHA-RELATED"/>
    <property type="match status" value="1"/>
</dbReference>
<feature type="region of interest" description="Disordered" evidence="2">
    <location>
        <begin position="163"/>
        <end position="187"/>
    </location>
</feature>
<dbReference type="SUPFAM" id="SSF47473">
    <property type="entry name" value="EF-hand"/>
    <property type="match status" value="1"/>
</dbReference>
<dbReference type="InterPro" id="IPR011992">
    <property type="entry name" value="EF-hand-dom_pair"/>
</dbReference>
<dbReference type="InterPro" id="IPR008907">
    <property type="entry name" value="TPP/p25"/>
</dbReference>
<evidence type="ECO:0008006" key="5">
    <source>
        <dbReference type="Google" id="ProtNLM"/>
    </source>
</evidence>
<dbReference type="Gene3D" id="1.10.238.10">
    <property type="entry name" value="EF-hand"/>
    <property type="match status" value="1"/>
</dbReference>
<dbReference type="EMBL" id="CP126219">
    <property type="protein sequence ID" value="WIA21077.1"/>
    <property type="molecule type" value="Genomic_DNA"/>
</dbReference>
<name>A0ABY8UL94_TETOB</name>
<dbReference type="Pfam" id="PF05517">
    <property type="entry name" value="p25-alpha"/>
    <property type="match status" value="1"/>
</dbReference>
<accession>A0ABY8UL94</accession>
<comment type="similarity">
    <text evidence="1">Belongs to the TPPP family.</text>
</comment>
<keyword evidence="4" id="KW-1185">Reference proteome</keyword>
<dbReference type="Proteomes" id="UP001244341">
    <property type="component" value="Chromosome 12b"/>
</dbReference>
<evidence type="ECO:0000256" key="1">
    <source>
        <dbReference type="ARBA" id="ARBA00010994"/>
    </source>
</evidence>
<reference evidence="3 4" key="1">
    <citation type="submission" date="2023-05" db="EMBL/GenBank/DDBJ databases">
        <title>A 100% complete, gapless, phased diploid assembly of the Scenedesmus obliquus UTEX 3031 genome.</title>
        <authorList>
            <person name="Biondi T.C."/>
            <person name="Hanschen E.R."/>
            <person name="Kwon T."/>
            <person name="Eng W."/>
            <person name="Kruse C.P.S."/>
            <person name="Koehler S.I."/>
            <person name="Kunde Y."/>
            <person name="Gleasner C.D."/>
            <person name="You Mak K.T."/>
            <person name="Polle J."/>
            <person name="Hovde B.T."/>
            <person name="Starkenburg S.R."/>
        </authorList>
    </citation>
    <scope>NUCLEOTIDE SEQUENCE [LARGE SCALE GENOMIC DNA]</scope>
    <source>
        <strain evidence="3 4">DOE0152z</strain>
    </source>
</reference>
<evidence type="ECO:0000313" key="4">
    <source>
        <dbReference type="Proteomes" id="UP001244341"/>
    </source>
</evidence>
<gene>
    <name evidence="3" type="ORF">OEZ85_005397</name>
</gene>